<gene>
    <name evidence="14" type="primary">dnaJ</name>
    <name evidence="19" type="ORF">FHS30_000723</name>
</gene>
<dbReference type="InterPro" id="IPR008971">
    <property type="entry name" value="HSP40/DnaJ_pept-bd"/>
</dbReference>
<dbReference type="SUPFAM" id="SSF46565">
    <property type="entry name" value="Chaperone J-domain"/>
    <property type="match status" value="1"/>
</dbReference>
<feature type="binding site" evidence="14">
    <location>
        <position position="166"/>
    </location>
    <ligand>
        <name>Zn(2+)</name>
        <dbReference type="ChEBI" id="CHEBI:29105"/>
        <label>2</label>
    </ligand>
</feature>
<feature type="binding site" evidence="14">
    <location>
        <position position="185"/>
    </location>
    <ligand>
        <name>Zn(2+)</name>
        <dbReference type="ChEBI" id="CHEBI:29105"/>
        <label>2</label>
    </ligand>
</feature>
<evidence type="ECO:0000256" key="13">
    <source>
        <dbReference type="ARBA" id="ARBA00067609"/>
    </source>
</evidence>
<dbReference type="InterPro" id="IPR001305">
    <property type="entry name" value="HSP_DnaJ_Cys-rich_dom"/>
</dbReference>
<dbReference type="NCBIfam" id="NF008035">
    <property type="entry name" value="PRK10767.1"/>
    <property type="match status" value="1"/>
</dbReference>
<evidence type="ECO:0000256" key="4">
    <source>
        <dbReference type="ARBA" id="ARBA00022705"/>
    </source>
</evidence>
<dbReference type="InterPro" id="IPR001623">
    <property type="entry name" value="DnaJ_domain"/>
</dbReference>
<feature type="repeat" description="CXXCXGXG motif" evidence="14">
    <location>
        <begin position="199"/>
        <end position="206"/>
    </location>
</feature>
<keyword evidence="7 14" id="KW-0863">Zinc-finger</keyword>
<feature type="domain" description="J" evidence="17">
    <location>
        <begin position="5"/>
        <end position="70"/>
    </location>
</feature>
<dbReference type="InterPro" id="IPR012724">
    <property type="entry name" value="DnaJ"/>
</dbReference>
<dbReference type="Gene3D" id="2.10.230.10">
    <property type="entry name" value="Heat shock protein DnaJ, cysteine-rich domain"/>
    <property type="match status" value="1"/>
</dbReference>
<keyword evidence="10 14" id="KW-0143">Chaperone</keyword>
<dbReference type="AlphaFoldDB" id="A0A839UQ65"/>
<evidence type="ECO:0000256" key="6">
    <source>
        <dbReference type="ARBA" id="ARBA00022737"/>
    </source>
</evidence>
<name>A0A839UQ65_9GAMM</name>
<accession>A0A839UQ65</accession>
<feature type="binding site" evidence="14">
    <location>
        <position position="199"/>
    </location>
    <ligand>
        <name>Zn(2+)</name>
        <dbReference type="ChEBI" id="CHEBI:29105"/>
        <label>1</label>
    </ligand>
</feature>
<dbReference type="PANTHER" id="PTHR43096">
    <property type="entry name" value="DNAJ HOMOLOG 1, MITOCHONDRIAL-RELATED"/>
    <property type="match status" value="1"/>
</dbReference>
<comment type="subunit">
    <text evidence="2 14">Homodimer.</text>
</comment>
<dbReference type="EMBL" id="JACHXZ010000001">
    <property type="protein sequence ID" value="MBB3167547.1"/>
    <property type="molecule type" value="Genomic_DNA"/>
</dbReference>
<dbReference type="NCBIfam" id="TIGR02349">
    <property type="entry name" value="DnaJ_bact"/>
    <property type="match status" value="1"/>
</dbReference>
<dbReference type="GO" id="GO:0009408">
    <property type="term" value="P:response to heat"/>
    <property type="evidence" value="ECO:0007669"/>
    <property type="project" value="InterPro"/>
</dbReference>
<feature type="domain" description="CR-type" evidence="18">
    <location>
        <begin position="133"/>
        <end position="211"/>
    </location>
</feature>
<evidence type="ECO:0000256" key="14">
    <source>
        <dbReference type="HAMAP-Rule" id="MF_01152"/>
    </source>
</evidence>
<dbReference type="GO" id="GO:0006260">
    <property type="term" value="P:DNA replication"/>
    <property type="evidence" value="ECO:0007669"/>
    <property type="project" value="UniProtKB-KW"/>
</dbReference>
<feature type="repeat" description="CXXCXGXG motif" evidence="14">
    <location>
        <begin position="163"/>
        <end position="170"/>
    </location>
</feature>
<feature type="binding site" evidence="14">
    <location>
        <position position="188"/>
    </location>
    <ligand>
        <name>Zn(2+)</name>
        <dbReference type="ChEBI" id="CHEBI:29105"/>
        <label>2</label>
    </ligand>
</feature>
<feature type="region of interest" description="Disordered" evidence="16">
    <location>
        <begin position="220"/>
        <end position="243"/>
    </location>
</feature>
<dbReference type="GO" id="GO:0005524">
    <property type="term" value="F:ATP binding"/>
    <property type="evidence" value="ECO:0007669"/>
    <property type="project" value="InterPro"/>
</dbReference>
<feature type="binding site" evidence="14">
    <location>
        <position position="163"/>
    </location>
    <ligand>
        <name>Zn(2+)</name>
        <dbReference type="ChEBI" id="CHEBI:29105"/>
        <label>2</label>
    </ligand>
</feature>
<dbReference type="FunFam" id="1.10.287.110:FF:000034">
    <property type="entry name" value="Chaperone protein DnaJ"/>
    <property type="match status" value="1"/>
</dbReference>
<keyword evidence="20" id="KW-1185">Reference proteome</keyword>
<keyword evidence="4 14" id="KW-0235">DNA replication</keyword>
<evidence type="ECO:0000256" key="8">
    <source>
        <dbReference type="ARBA" id="ARBA00022833"/>
    </source>
</evidence>
<dbReference type="CDD" id="cd06257">
    <property type="entry name" value="DnaJ"/>
    <property type="match status" value="1"/>
</dbReference>
<dbReference type="SUPFAM" id="SSF57938">
    <property type="entry name" value="DnaJ/Hsp40 cysteine-rich domain"/>
    <property type="match status" value="1"/>
</dbReference>
<dbReference type="RefSeq" id="WP_183908364.1">
    <property type="nucleotide sequence ID" value="NZ_JACHXZ010000001.1"/>
</dbReference>
<dbReference type="FunFam" id="2.60.260.20:FF:000004">
    <property type="entry name" value="Molecular chaperone DnaJ"/>
    <property type="match status" value="1"/>
</dbReference>
<dbReference type="InterPro" id="IPR036410">
    <property type="entry name" value="HSP_DnaJ_Cys-rich_dom_sf"/>
</dbReference>
<evidence type="ECO:0000256" key="16">
    <source>
        <dbReference type="SAM" id="MobiDB-lite"/>
    </source>
</evidence>
<comment type="caution">
    <text evidence="19">The sequence shown here is derived from an EMBL/GenBank/DDBJ whole genome shotgun (WGS) entry which is preliminary data.</text>
</comment>
<evidence type="ECO:0000256" key="3">
    <source>
        <dbReference type="ARBA" id="ARBA00022490"/>
    </source>
</evidence>
<evidence type="ECO:0000256" key="10">
    <source>
        <dbReference type="ARBA" id="ARBA00023186"/>
    </source>
</evidence>
<comment type="domain">
    <text evidence="14">The J domain is necessary and sufficient to stimulate DnaK ATPase activity. Zinc center 1 plays an important role in the autonomous, DnaK-independent chaperone activity of DnaJ. Zinc center 2 is essential for interaction with DnaK and for DnaJ activity.</text>
</comment>
<dbReference type="Pfam" id="PF00226">
    <property type="entry name" value="DnaJ"/>
    <property type="match status" value="1"/>
</dbReference>
<reference evidence="19 20" key="1">
    <citation type="submission" date="2020-08" db="EMBL/GenBank/DDBJ databases">
        <title>Genomic Encyclopedia of Type Strains, Phase III (KMG-III): the genomes of soil and plant-associated and newly described type strains.</title>
        <authorList>
            <person name="Whitman W."/>
        </authorList>
    </citation>
    <scope>NUCLEOTIDE SEQUENCE [LARGE SCALE GENOMIC DNA]</scope>
    <source>
        <strain evidence="19 20">CECT 8571</strain>
    </source>
</reference>
<dbReference type="HAMAP" id="MF_01152">
    <property type="entry name" value="DnaJ"/>
    <property type="match status" value="1"/>
</dbReference>
<keyword evidence="3 14" id="KW-0963">Cytoplasm</keyword>
<comment type="similarity">
    <text evidence="12 14">Belongs to the DnaJ family.</text>
</comment>
<dbReference type="InterPro" id="IPR036869">
    <property type="entry name" value="J_dom_sf"/>
</dbReference>
<keyword evidence="9 14" id="KW-0346">Stress response</keyword>
<evidence type="ECO:0000256" key="2">
    <source>
        <dbReference type="ARBA" id="ARBA00011738"/>
    </source>
</evidence>
<feature type="binding site" evidence="14">
    <location>
        <position position="146"/>
    </location>
    <ligand>
        <name>Zn(2+)</name>
        <dbReference type="ChEBI" id="CHEBI:29105"/>
        <label>1</label>
    </ligand>
</feature>
<protein>
    <recommendedName>
        <fullName evidence="13 14">Chaperone protein DnaJ</fullName>
    </recommendedName>
</protein>
<dbReference type="SMART" id="SM00271">
    <property type="entry name" value="DnaJ"/>
    <property type="match status" value="1"/>
</dbReference>
<comment type="subcellular location">
    <subcellularLocation>
        <location evidence="1 14">Cytoplasm</location>
    </subcellularLocation>
</comment>
<dbReference type="Gene3D" id="1.10.287.110">
    <property type="entry name" value="DnaJ domain"/>
    <property type="match status" value="1"/>
</dbReference>
<comment type="function">
    <text evidence="11 14">Participates actively in the response to hyperosmotic and heat shock by preventing the aggregation of stress-denatured proteins and by disaggregating proteins, also in an autonomous, DnaK-independent fashion. Unfolded proteins bind initially to DnaJ; upon interaction with the DnaJ-bound protein, DnaK hydrolyzes its bound ATP, resulting in the formation of a stable complex. GrpE releases ADP from DnaK; ATP binding to DnaK triggers the release of the substrate protein, thus completing the reaction cycle. Several rounds of ATP-dependent interactions between DnaJ, DnaK and GrpE are required for fully efficient folding. Also involved, together with DnaK and GrpE, in the DNA replication of plasmids through activation of initiation proteins.</text>
</comment>
<keyword evidence="6 14" id="KW-0677">Repeat</keyword>
<dbReference type="GO" id="GO:0005737">
    <property type="term" value="C:cytoplasm"/>
    <property type="evidence" value="ECO:0007669"/>
    <property type="project" value="UniProtKB-SubCell"/>
</dbReference>
<comment type="cofactor">
    <cofactor evidence="14">
        <name>Zn(2+)</name>
        <dbReference type="ChEBI" id="CHEBI:29105"/>
    </cofactor>
    <text evidence="14">Binds 2 Zn(2+) ions per monomer.</text>
</comment>
<evidence type="ECO:0000256" key="12">
    <source>
        <dbReference type="ARBA" id="ARBA00061004"/>
    </source>
</evidence>
<dbReference type="PROSITE" id="PS50076">
    <property type="entry name" value="DNAJ_2"/>
    <property type="match status" value="1"/>
</dbReference>
<evidence type="ECO:0000256" key="9">
    <source>
        <dbReference type="ARBA" id="ARBA00023016"/>
    </source>
</evidence>
<keyword evidence="5 14" id="KW-0479">Metal-binding</keyword>
<feature type="binding site" evidence="14">
    <location>
        <position position="149"/>
    </location>
    <ligand>
        <name>Zn(2+)</name>
        <dbReference type="ChEBI" id="CHEBI:29105"/>
        <label>1</label>
    </ligand>
</feature>
<evidence type="ECO:0000256" key="5">
    <source>
        <dbReference type="ARBA" id="ARBA00022723"/>
    </source>
</evidence>
<evidence type="ECO:0000256" key="7">
    <source>
        <dbReference type="ARBA" id="ARBA00022771"/>
    </source>
</evidence>
<dbReference type="GO" id="GO:0008270">
    <property type="term" value="F:zinc ion binding"/>
    <property type="evidence" value="ECO:0007669"/>
    <property type="project" value="UniProtKB-UniRule"/>
</dbReference>
<dbReference type="PROSITE" id="PS00636">
    <property type="entry name" value="DNAJ_1"/>
    <property type="match status" value="1"/>
</dbReference>
<dbReference type="Pfam" id="PF01556">
    <property type="entry name" value="DnaJ_C"/>
    <property type="match status" value="1"/>
</dbReference>
<feature type="repeat" description="CXXCXGXG motif" evidence="14">
    <location>
        <begin position="146"/>
        <end position="153"/>
    </location>
</feature>
<feature type="repeat" description="CXXCXGXG motif" evidence="14">
    <location>
        <begin position="185"/>
        <end position="192"/>
    </location>
</feature>
<evidence type="ECO:0000313" key="20">
    <source>
        <dbReference type="Proteomes" id="UP000559987"/>
    </source>
</evidence>
<dbReference type="SUPFAM" id="SSF49493">
    <property type="entry name" value="HSP40/DnaJ peptide-binding domain"/>
    <property type="match status" value="2"/>
</dbReference>
<proteinExistence type="inferred from homology"/>
<evidence type="ECO:0000313" key="19">
    <source>
        <dbReference type="EMBL" id="MBB3167547.1"/>
    </source>
</evidence>
<dbReference type="PANTHER" id="PTHR43096:SF48">
    <property type="entry name" value="CHAPERONE PROTEIN DNAJ"/>
    <property type="match status" value="1"/>
</dbReference>
<dbReference type="CDD" id="cd10747">
    <property type="entry name" value="DnaJ_C"/>
    <property type="match status" value="1"/>
</dbReference>
<dbReference type="GO" id="GO:0031072">
    <property type="term" value="F:heat shock protein binding"/>
    <property type="evidence" value="ECO:0007669"/>
    <property type="project" value="InterPro"/>
</dbReference>
<evidence type="ECO:0000256" key="11">
    <source>
        <dbReference type="ARBA" id="ARBA00053423"/>
    </source>
</evidence>
<evidence type="ECO:0000259" key="18">
    <source>
        <dbReference type="PROSITE" id="PS51188"/>
    </source>
</evidence>
<dbReference type="GO" id="GO:0051082">
    <property type="term" value="F:unfolded protein binding"/>
    <property type="evidence" value="ECO:0007669"/>
    <property type="project" value="UniProtKB-UniRule"/>
</dbReference>
<dbReference type="FunFam" id="2.10.230.10:FF:000002">
    <property type="entry name" value="Molecular chaperone DnaJ"/>
    <property type="match status" value="1"/>
</dbReference>
<feature type="zinc finger region" description="CR-type" evidence="15">
    <location>
        <begin position="133"/>
        <end position="211"/>
    </location>
</feature>
<dbReference type="Gene3D" id="2.60.260.20">
    <property type="entry name" value="Urease metallochaperone UreE, N-terminal domain"/>
    <property type="match status" value="2"/>
</dbReference>
<dbReference type="GO" id="GO:0042026">
    <property type="term" value="P:protein refolding"/>
    <property type="evidence" value="ECO:0007669"/>
    <property type="project" value="TreeGrafter"/>
</dbReference>
<dbReference type="InterPro" id="IPR002939">
    <property type="entry name" value="DnaJ_C"/>
</dbReference>
<evidence type="ECO:0000259" key="17">
    <source>
        <dbReference type="PROSITE" id="PS50076"/>
    </source>
</evidence>
<dbReference type="InterPro" id="IPR018253">
    <property type="entry name" value="DnaJ_domain_CS"/>
</dbReference>
<evidence type="ECO:0000256" key="1">
    <source>
        <dbReference type="ARBA" id="ARBA00004496"/>
    </source>
</evidence>
<organism evidence="19 20">
    <name type="scientific">Simiduia aestuariiviva</name>
    <dbReference type="NCBI Taxonomy" id="1510459"/>
    <lineage>
        <taxon>Bacteria</taxon>
        <taxon>Pseudomonadati</taxon>
        <taxon>Pseudomonadota</taxon>
        <taxon>Gammaproteobacteria</taxon>
        <taxon>Cellvibrionales</taxon>
        <taxon>Cellvibrionaceae</taxon>
        <taxon>Simiduia</taxon>
    </lineage>
</organism>
<keyword evidence="8 14" id="KW-0862">Zinc</keyword>
<dbReference type="Pfam" id="PF00684">
    <property type="entry name" value="DnaJ_CXXCXGXG"/>
    <property type="match status" value="1"/>
</dbReference>
<dbReference type="Proteomes" id="UP000559987">
    <property type="component" value="Unassembled WGS sequence"/>
</dbReference>
<feature type="binding site" evidence="14">
    <location>
        <position position="202"/>
    </location>
    <ligand>
        <name>Zn(2+)</name>
        <dbReference type="ChEBI" id="CHEBI:29105"/>
        <label>1</label>
    </ligand>
</feature>
<dbReference type="CDD" id="cd10719">
    <property type="entry name" value="DnaJ_zf"/>
    <property type="match status" value="1"/>
</dbReference>
<evidence type="ECO:0000256" key="15">
    <source>
        <dbReference type="PROSITE-ProRule" id="PRU00546"/>
    </source>
</evidence>
<sequence length="375" mass="40453">MSKRDYYEVLGVERGVDEKELKKAYRRVAMKYHPDRNPDDKSAEDKFKEASEAYEVLSDSQKRAAYDQYGHRGVEGMAGGGGGQGFGNFSDIFGDVFGDIFGGGGGGRGRGGPARGSDLRYTLDLDLESAVKGTTVKIKVPTLVACEPCNGSGAKKGTNASTCTTCGGVGQVRMQQGFFSVQQTCPNCRGRGTIITDPCTSCHGQGRKEETRTLSVKVPPGVDTGDRIRLSGEGEAGEAGGPPGDLYVQVHVKDHAIFEREGRNLYCEVPISFVDAVLGGELEVPTLDGRVKLKVPAETQTGKMFRLRGKGVVPVRGGAAGDLMCKVVVETPVNLSNKQKQMLRDFQETMGNSKHSPRQNSWFEGMKNFFGDMKI</sequence>
<dbReference type="PRINTS" id="PR00625">
    <property type="entry name" value="JDOMAIN"/>
</dbReference>
<dbReference type="PROSITE" id="PS51188">
    <property type="entry name" value="ZF_CR"/>
    <property type="match status" value="1"/>
</dbReference>